<evidence type="ECO:0000259" key="1">
    <source>
        <dbReference type="Pfam" id="PF02954"/>
    </source>
</evidence>
<proteinExistence type="predicted"/>
<feature type="domain" description="DNA binding HTH" evidence="1">
    <location>
        <begin position="45"/>
        <end position="88"/>
    </location>
</feature>
<accession>X0TFU9</accession>
<name>X0TFU9_9ZZZZ</name>
<dbReference type="GO" id="GO:0043565">
    <property type="term" value="F:sequence-specific DNA binding"/>
    <property type="evidence" value="ECO:0007669"/>
    <property type="project" value="InterPro"/>
</dbReference>
<dbReference type="InterPro" id="IPR002197">
    <property type="entry name" value="HTH_Fis"/>
</dbReference>
<protein>
    <recommendedName>
        <fullName evidence="1">DNA binding HTH domain-containing protein</fullName>
    </recommendedName>
</protein>
<reference evidence="2" key="1">
    <citation type="journal article" date="2014" name="Front. Microbiol.">
        <title>High frequency of phylogenetically diverse reductive dehalogenase-homologous genes in deep subseafloor sedimentary metagenomes.</title>
        <authorList>
            <person name="Kawai M."/>
            <person name="Futagami T."/>
            <person name="Toyoda A."/>
            <person name="Takaki Y."/>
            <person name="Nishi S."/>
            <person name="Hori S."/>
            <person name="Arai W."/>
            <person name="Tsubouchi T."/>
            <person name="Morono Y."/>
            <person name="Uchiyama I."/>
            <person name="Ito T."/>
            <person name="Fujiyama A."/>
            <person name="Inagaki F."/>
            <person name="Takami H."/>
        </authorList>
    </citation>
    <scope>NUCLEOTIDE SEQUENCE</scope>
    <source>
        <strain evidence="2">Expedition CK06-06</strain>
    </source>
</reference>
<dbReference type="Gene3D" id="1.10.10.60">
    <property type="entry name" value="Homeodomain-like"/>
    <property type="match status" value="1"/>
</dbReference>
<comment type="caution">
    <text evidence="2">The sequence shown here is derived from an EMBL/GenBank/DDBJ whole genome shotgun (WGS) entry which is preliminary data.</text>
</comment>
<organism evidence="2">
    <name type="scientific">marine sediment metagenome</name>
    <dbReference type="NCBI Taxonomy" id="412755"/>
    <lineage>
        <taxon>unclassified sequences</taxon>
        <taxon>metagenomes</taxon>
        <taxon>ecological metagenomes</taxon>
    </lineage>
</organism>
<dbReference type="InterPro" id="IPR009057">
    <property type="entry name" value="Homeodomain-like_sf"/>
</dbReference>
<dbReference type="SUPFAM" id="SSF46689">
    <property type="entry name" value="Homeodomain-like"/>
    <property type="match status" value="1"/>
</dbReference>
<dbReference type="EMBL" id="BARS01019544">
    <property type="protein sequence ID" value="GAF92079.1"/>
    <property type="molecule type" value="Genomic_DNA"/>
</dbReference>
<feature type="non-terminal residue" evidence="2">
    <location>
        <position position="1"/>
    </location>
</feature>
<dbReference type="Pfam" id="PF02954">
    <property type="entry name" value="HTH_8"/>
    <property type="match status" value="1"/>
</dbReference>
<gene>
    <name evidence="2" type="ORF">S01H1_31654</name>
</gene>
<sequence>ELENVIERTVILTRGTSLQLEESFGLGDVGNAGRSGANATASTRMEDVERAHILHVLEECGWRIKGKSNAAERLGLHPSTLAHRLKKLGIERPRA</sequence>
<dbReference type="AlphaFoldDB" id="X0TFU9"/>
<evidence type="ECO:0000313" key="2">
    <source>
        <dbReference type="EMBL" id="GAF92079.1"/>
    </source>
</evidence>